<feature type="transmembrane region" description="Helical" evidence="1">
    <location>
        <begin position="84"/>
        <end position="105"/>
    </location>
</feature>
<feature type="transmembrane region" description="Helical" evidence="1">
    <location>
        <begin position="21"/>
        <end position="40"/>
    </location>
</feature>
<accession>A0ABT8GD17</accession>
<feature type="transmembrane region" description="Helical" evidence="1">
    <location>
        <begin position="117"/>
        <end position="135"/>
    </location>
</feature>
<reference evidence="2" key="1">
    <citation type="submission" date="2023-06" db="EMBL/GenBank/DDBJ databases">
        <title>Egi l300058.</title>
        <authorList>
            <person name="Gao L."/>
            <person name="Fang B.-Z."/>
            <person name="Li W.-J."/>
        </authorList>
    </citation>
    <scope>NUCLEOTIDE SEQUENCE</scope>
    <source>
        <strain evidence="2">EGI L300058</strain>
    </source>
</reference>
<evidence type="ECO:0000313" key="3">
    <source>
        <dbReference type="Proteomes" id="UP001172708"/>
    </source>
</evidence>
<dbReference type="EMBL" id="JAUHQA010000001">
    <property type="protein sequence ID" value="MDN4479332.1"/>
    <property type="molecule type" value="Genomic_DNA"/>
</dbReference>
<proteinExistence type="predicted"/>
<keyword evidence="1" id="KW-1133">Transmembrane helix</keyword>
<dbReference type="RefSeq" id="WP_301140458.1">
    <property type="nucleotide sequence ID" value="NZ_JAUHQA010000001.1"/>
</dbReference>
<evidence type="ECO:0000313" key="2">
    <source>
        <dbReference type="EMBL" id="MDN4479332.1"/>
    </source>
</evidence>
<sequence length="147" mass="15431">MQSRTAEALAAPATDSPVRRLAAPVSALAVLALATAYTALADPYRAGFFPPCIFLSASGHWCPGCGGLRAVHELAHGDVGAALAMNPVVVLLIVPLGVVLALAWVRNAWRGQPPPAIPMWLAISLPAVLLVFWVVRNIPVLEPYLAP</sequence>
<evidence type="ECO:0000256" key="1">
    <source>
        <dbReference type="SAM" id="Phobius"/>
    </source>
</evidence>
<comment type="caution">
    <text evidence="2">The sequence shown here is derived from an EMBL/GenBank/DDBJ whole genome shotgun (WGS) entry which is preliminary data.</text>
</comment>
<dbReference type="Proteomes" id="UP001172708">
    <property type="component" value="Unassembled WGS sequence"/>
</dbReference>
<organism evidence="2 3">
    <name type="scientific">Demequina muriae</name>
    <dbReference type="NCBI Taxonomy" id="3051664"/>
    <lineage>
        <taxon>Bacteria</taxon>
        <taxon>Bacillati</taxon>
        <taxon>Actinomycetota</taxon>
        <taxon>Actinomycetes</taxon>
        <taxon>Micrococcales</taxon>
        <taxon>Demequinaceae</taxon>
        <taxon>Demequina</taxon>
    </lineage>
</organism>
<gene>
    <name evidence="2" type="ORF">QQX02_00140</name>
</gene>
<keyword evidence="3" id="KW-1185">Reference proteome</keyword>
<dbReference type="InterPro" id="IPR021215">
    <property type="entry name" value="DUF2752"/>
</dbReference>
<keyword evidence="1" id="KW-0812">Transmembrane</keyword>
<keyword evidence="1" id="KW-0472">Membrane</keyword>
<protein>
    <submittedName>
        <fullName evidence="2">DUF2752 domain-containing protein</fullName>
    </submittedName>
</protein>
<name>A0ABT8GD17_9MICO</name>
<dbReference type="Pfam" id="PF10825">
    <property type="entry name" value="DUF2752"/>
    <property type="match status" value="1"/>
</dbReference>